<evidence type="ECO:0000313" key="3">
    <source>
        <dbReference type="EMBL" id="SJM95613.1"/>
    </source>
</evidence>
<dbReference type="InterPro" id="IPR024079">
    <property type="entry name" value="MetalloPept_cat_dom_sf"/>
</dbReference>
<dbReference type="Proteomes" id="UP000195442">
    <property type="component" value="Unassembled WGS sequence"/>
</dbReference>
<dbReference type="InterPro" id="IPR001590">
    <property type="entry name" value="Peptidase_M12B"/>
</dbReference>
<name>A0A1R4HHB5_9GAMM</name>
<evidence type="ECO:0000313" key="4">
    <source>
        <dbReference type="Proteomes" id="UP000195442"/>
    </source>
</evidence>
<dbReference type="InterPro" id="IPR001434">
    <property type="entry name" value="OmcB-like_DUF11"/>
</dbReference>
<dbReference type="AlphaFoldDB" id="A0A1R4HHB5"/>
<proteinExistence type="predicted"/>
<feature type="domain" description="Peptidase M12B" evidence="2">
    <location>
        <begin position="214"/>
        <end position="405"/>
    </location>
</feature>
<dbReference type="GO" id="GO:0006508">
    <property type="term" value="P:proteolysis"/>
    <property type="evidence" value="ECO:0007669"/>
    <property type="project" value="InterPro"/>
</dbReference>
<feature type="chain" id="PRO_5012910125" description="Peptidase M12B domain-containing protein" evidence="1">
    <location>
        <begin position="28"/>
        <end position="541"/>
    </location>
</feature>
<dbReference type="PANTHER" id="PTHR11905:SF159">
    <property type="entry name" value="ADAM METALLOPROTEASE"/>
    <property type="match status" value="1"/>
</dbReference>
<organism evidence="3 4">
    <name type="scientific">Crenothrix polyspora</name>
    <dbReference type="NCBI Taxonomy" id="360316"/>
    <lineage>
        <taxon>Bacteria</taxon>
        <taxon>Pseudomonadati</taxon>
        <taxon>Pseudomonadota</taxon>
        <taxon>Gammaproteobacteria</taxon>
        <taxon>Methylococcales</taxon>
        <taxon>Crenotrichaceae</taxon>
        <taxon>Crenothrix</taxon>
    </lineage>
</organism>
<feature type="signal peptide" evidence="1">
    <location>
        <begin position="1"/>
        <end position="27"/>
    </location>
</feature>
<sequence length="541" mass="57255">MRNKTRHYSTLLGAISLASIAVRPAFAQEVDPSTLGDDFRIMHHEPLNNIRFSTPGASGNSRIAAKRAAATTVLLKAFGKQFDLALEPNDQLVANLPMAQKNRLKKSMRLYKGRLTGVKGSWARINKAGEHITGAFWDGKELYIIDRSDDVAKAIAGKQFAKVAAQPYSLIYKLSETESDATCALDPKVKSIHKFQKLVGELQTRAKALPATTRQLDVAIVTDAQFTQANSANPQAAVVARMNVVDGIYSDQVGVHINVSEIRALTNDGAMTSTSSTTLLNQFSSFTTVPGFNNPGIAHLFTSRNIDGSTVGIAYIGALCSKGYGVGLSQVTGTGTAGALTVAHEMGHNFGAPHDSQSGSACASTPGTYVMNPFLNGSSQFSPCSLQQMSPNIAKAACMTNTNNPPTPIPTPVPTPTNNADVRPVFLFNPINTNVSKNFTYRVEVRNGGMGAAKNGSVNISIPVGLSVYGATVSTGFSACTNTARLLSCKFATLAPNTTKAIAISLRTGAKPVRLISTVKVTASNDSNATNNIGKEAIDVR</sequence>
<dbReference type="OrthoDB" id="9792152at2"/>
<evidence type="ECO:0000256" key="1">
    <source>
        <dbReference type="SAM" id="SignalP"/>
    </source>
</evidence>
<dbReference type="Pfam" id="PF01345">
    <property type="entry name" value="DUF11"/>
    <property type="match status" value="1"/>
</dbReference>
<dbReference type="Gene3D" id="3.40.390.10">
    <property type="entry name" value="Collagenase (Catalytic Domain)"/>
    <property type="match status" value="1"/>
</dbReference>
<dbReference type="PANTHER" id="PTHR11905">
    <property type="entry name" value="ADAM A DISINTEGRIN AND METALLOPROTEASE DOMAIN"/>
    <property type="match status" value="1"/>
</dbReference>
<gene>
    <name evidence="3" type="ORF">CRENPOLYSF2_640034</name>
</gene>
<protein>
    <recommendedName>
        <fullName evidence="2">Peptidase M12B domain-containing protein</fullName>
    </recommendedName>
</protein>
<dbReference type="SUPFAM" id="SSF55486">
    <property type="entry name" value="Metalloproteases ('zincins'), catalytic domain"/>
    <property type="match status" value="1"/>
</dbReference>
<dbReference type="RefSeq" id="WP_087148298.1">
    <property type="nucleotide sequence ID" value="NZ_FUKJ01000429.1"/>
</dbReference>
<dbReference type="Pfam" id="PF13688">
    <property type="entry name" value="Reprolysin_5"/>
    <property type="match status" value="1"/>
</dbReference>
<keyword evidence="4" id="KW-1185">Reference proteome</keyword>
<reference evidence="4" key="1">
    <citation type="submission" date="2017-02" db="EMBL/GenBank/DDBJ databases">
        <authorList>
            <person name="Daims H."/>
        </authorList>
    </citation>
    <scope>NUCLEOTIDE SEQUENCE [LARGE SCALE GENOMIC DNA]</scope>
</reference>
<dbReference type="PROSITE" id="PS50215">
    <property type="entry name" value="ADAM_MEPRO"/>
    <property type="match status" value="1"/>
</dbReference>
<dbReference type="GO" id="GO:0004222">
    <property type="term" value="F:metalloendopeptidase activity"/>
    <property type="evidence" value="ECO:0007669"/>
    <property type="project" value="InterPro"/>
</dbReference>
<keyword evidence="1" id="KW-0732">Signal</keyword>
<evidence type="ECO:0000259" key="2">
    <source>
        <dbReference type="PROSITE" id="PS50215"/>
    </source>
</evidence>
<dbReference type="EMBL" id="FUKJ01000429">
    <property type="protein sequence ID" value="SJM95613.1"/>
    <property type="molecule type" value="Genomic_DNA"/>
</dbReference>
<accession>A0A1R4HHB5</accession>